<feature type="transmembrane region" description="Helical" evidence="1">
    <location>
        <begin position="12"/>
        <end position="30"/>
    </location>
</feature>
<protein>
    <submittedName>
        <fullName evidence="2">DUF4199 domain-containing protein</fullName>
    </submittedName>
</protein>
<feature type="transmembrane region" description="Helical" evidence="1">
    <location>
        <begin position="77"/>
        <end position="98"/>
    </location>
</feature>
<reference evidence="3" key="1">
    <citation type="journal article" date="2019" name="Int. J. Syst. Evol. Microbiol.">
        <title>The Global Catalogue of Microorganisms (GCM) 10K type strain sequencing project: providing services to taxonomists for standard genome sequencing and annotation.</title>
        <authorList>
            <consortium name="The Broad Institute Genomics Platform"/>
            <consortium name="The Broad Institute Genome Sequencing Center for Infectious Disease"/>
            <person name="Wu L."/>
            <person name="Ma J."/>
        </authorList>
    </citation>
    <scope>NUCLEOTIDE SEQUENCE [LARGE SCALE GENOMIC DNA]</scope>
    <source>
        <strain evidence="3">CCUG 50349</strain>
    </source>
</reference>
<keyword evidence="1" id="KW-1133">Transmembrane helix</keyword>
<evidence type="ECO:0000256" key="1">
    <source>
        <dbReference type="SAM" id="Phobius"/>
    </source>
</evidence>
<dbReference type="RefSeq" id="WP_379742289.1">
    <property type="nucleotide sequence ID" value="NZ_JBHSGW010000026.1"/>
</dbReference>
<dbReference type="Proteomes" id="UP001595885">
    <property type="component" value="Unassembled WGS sequence"/>
</dbReference>
<accession>A0ABV9P4V8</accession>
<organism evidence="2 3">
    <name type="scientific">Flavobacterium ponti</name>
    <dbReference type="NCBI Taxonomy" id="665133"/>
    <lineage>
        <taxon>Bacteria</taxon>
        <taxon>Pseudomonadati</taxon>
        <taxon>Bacteroidota</taxon>
        <taxon>Flavobacteriia</taxon>
        <taxon>Flavobacteriales</taxon>
        <taxon>Flavobacteriaceae</taxon>
        <taxon>Flavobacterium</taxon>
    </lineage>
</organism>
<feature type="transmembrane region" description="Helical" evidence="1">
    <location>
        <begin position="36"/>
        <end position="57"/>
    </location>
</feature>
<dbReference type="InterPro" id="IPR025250">
    <property type="entry name" value="DUF4199"/>
</dbReference>
<keyword evidence="1" id="KW-0472">Membrane</keyword>
<evidence type="ECO:0000313" key="3">
    <source>
        <dbReference type="Proteomes" id="UP001595885"/>
    </source>
</evidence>
<comment type="caution">
    <text evidence="2">The sequence shown here is derived from an EMBL/GenBank/DDBJ whole genome shotgun (WGS) entry which is preliminary data.</text>
</comment>
<dbReference type="EMBL" id="JBHSGW010000026">
    <property type="protein sequence ID" value="MFC4740597.1"/>
    <property type="molecule type" value="Genomic_DNA"/>
</dbReference>
<dbReference type="Pfam" id="PF13858">
    <property type="entry name" value="DUF4199"/>
    <property type="match status" value="1"/>
</dbReference>
<keyword evidence="3" id="KW-1185">Reference proteome</keyword>
<feature type="transmembrane region" description="Helical" evidence="1">
    <location>
        <begin position="149"/>
        <end position="168"/>
    </location>
</feature>
<proteinExistence type="predicted"/>
<keyword evidence="1" id="KW-0812">Transmembrane</keyword>
<sequence>MNEIIKKNGITFGIITGVISILITGFIYLVDIKLFTAWWLGLVSIAIYLGIGIYLLIKTRKELGGVFSFKDAFTTYFISAVIGIAISVIFNILLFNVIDPSLKDTVQELSIESAVSMMKKFGTPTSEIKKAVEGMSETNQFETMSLLKGSAFSIIFSSIFGLILAAIFKSKPKDQY</sequence>
<gene>
    <name evidence="2" type="ORF">ACFO3U_11400</name>
</gene>
<evidence type="ECO:0000313" key="2">
    <source>
        <dbReference type="EMBL" id="MFC4740597.1"/>
    </source>
</evidence>
<name>A0ABV9P4V8_9FLAO</name>